<dbReference type="RefSeq" id="XP_062699940.1">
    <property type="nucleotide sequence ID" value="XM_062843956.1"/>
</dbReference>
<reference evidence="3" key="1">
    <citation type="journal article" date="2015" name="Proc. Natl. Acad. Sci. U.S.A.">
        <title>Genome sequence of the Asian Tiger mosquito, Aedes albopictus, reveals insights into its biology, genetics, and evolution.</title>
        <authorList>
            <person name="Chen X.G."/>
            <person name="Jiang X."/>
            <person name="Gu J."/>
            <person name="Xu M."/>
            <person name="Wu Y."/>
            <person name="Deng Y."/>
            <person name="Zhang C."/>
            <person name="Bonizzoni M."/>
            <person name="Dermauw W."/>
            <person name="Vontas J."/>
            <person name="Armbruster P."/>
            <person name="Huang X."/>
            <person name="Yang Y."/>
            <person name="Zhang H."/>
            <person name="He W."/>
            <person name="Peng H."/>
            <person name="Liu Y."/>
            <person name="Wu K."/>
            <person name="Chen J."/>
            <person name="Lirakis M."/>
            <person name="Topalis P."/>
            <person name="Van Leeuwen T."/>
            <person name="Hall A.B."/>
            <person name="Jiang X."/>
            <person name="Thorpe C."/>
            <person name="Mueller R.L."/>
            <person name="Sun C."/>
            <person name="Waterhouse R.M."/>
            <person name="Yan G."/>
            <person name="Tu Z.J."/>
            <person name="Fang X."/>
            <person name="James A.A."/>
        </authorList>
    </citation>
    <scope>NUCLEOTIDE SEQUENCE [LARGE SCALE GENOMIC DNA]</scope>
    <source>
        <strain evidence="3">Foshan</strain>
    </source>
</reference>
<evidence type="ECO:0000313" key="2">
    <source>
        <dbReference type="EnsemblMetazoa" id="AALFPA23_016116.P23492"/>
    </source>
</evidence>
<feature type="compositionally biased region" description="Low complexity" evidence="1">
    <location>
        <begin position="148"/>
        <end position="163"/>
    </location>
</feature>
<organism evidence="2 3">
    <name type="scientific">Aedes albopictus</name>
    <name type="common">Asian tiger mosquito</name>
    <name type="synonym">Stegomyia albopicta</name>
    <dbReference type="NCBI Taxonomy" id="7160"/>
    <lineage>
        <taxon>Eukaryota</taxon>
        <taxon>Metazoa</taxon>
        <taxon>Ecdysozoa</taxon>
        <taxon>Arthropoda</taxon>
        <taxon>Hexapoda</taxon>
        <taxon>Insecta</taxon>
        <taxon>Pterygota</taxon>
        <taxon>Neoptera</taxon>
        <taxon>Endopterygota</taxon>
        <taxon>Diptera</taxon>
        <taxon>Nematocera</taxon>
        <taxon>Culicoidea</taxon>
        <taxon>Culicidae</taxon>
        <taxon>Culicinae</taxon>
        <taxon>Aedini</taxon>
        <taxon>Aedes</taxon>
        <taxon>Stegomyia</taxon>
    </lineage>
</organism>
<dbReference type="Proteomes" id="UP000069940">
    <property type="component" value="Unassembled WGS sequence"/>
</dbReference>
<evidence type="ECO:0000313" key="3">
    <source>
        <dbReference type="Proteomes" id="UP000069940"/>
    </source>
</evidence>
<protein>
    <submittedName>
        <fullName evidence="2">Uncharacterized protein</fullName>
    </submittedName>
</protein>
<reference evidence="2" key="2">
    <citation type="submission" date="2025-05" db="UniProtKB">
        <authorList>
            <consortium name="EnsemblMetazoa"/>
        </authorList>
    </citation>
    <scope>IDENTIFICATION</scope>
    <source>
        <strain evidence="2">Foshan</strain>
    </source>
</reference>
<feature type="compositionally biased region" description="Basic and acidic residues" evidence="1">
    <location>
        <begin position="164"/>
        <end position="179"/>
    </location>
</feature>
<accession>A0ABM1Z8N6</accession>
<proteinExistence type="predicted"/>
<name>A0ABM1Z8N6_AEDAL</name>
<dbReference type="EnsemblMetazoa" id="AALFPA23_016116.R23492">
    <property type="protein sequence ID" value="AALFPA23_016116.P23492"/>
    <property type="gene ID" value="AALFPA23_016116"/>
</dbReference>
<keyword evidence="3" id="KW-1185">Reference proteome</keyword>
<dbReference type="GeneID" id="109424884"/>
<sequence length="199" mass="22392">MSKKSGSLGNNRGFIFSEHPYSRQFSAEWQDGNSYNNNSSSDDEFIEGNLVHKLSQSQKITSSGRVSHSNDLECNGMIDSDSSFHMQQSPGHHVRYITPHSTGTINSESGYMNGKNMLITSNTLTKGSRSHRNGNCTVNRRLMPNGQSVLTSSSSTISSVSNNIERDRESKDSRKMTDEPRYYVMESGEFMQCDRWPDR</sequence>
<evidence type="ECO:0000256" key="1">
    <source>
        <dbReference type="SAM" id="MobiDB-lite"/>
    </source>
</evidence>
<feature type="region of interest" description="Disordered" evidence="1">
    <location>
        <begin position="148"/>
        <end position="179"/>
    </location>
</feature>